<evidence type="ECO:0000256" key="2">
    <source>
        <dbReference type="ARBA" id="ARBA00009212"/>
    </source>
</evidence>
<proteinExistence type="inferred from homology"/>
<keyword evidence="4" id="KW-1003">Cell membrane</keyword>
<feature type="transmembrane region" description="Helical" evidence="8">
    <location>
        <begin position="7"/>
        <end position="28"/>
    </location>
</feature>
<name>S7TGE3_DESML</name>
<protein>
    <submittedName>
        <fullName evidence="9">Multiple resistance and pH regulation protein F</fullName>
    </submittedName>
</protein>
<evidence type="ECO:0000256" key="4">
    <source>
        <dbReference type="ARBA" id="ARBA00022475"/>
    </source>
</evidence>
<evidence type="ECO:0000256" key="3">
    <source>
        <dbReference type="ARBA" id="ARBA00022448"/>
    </source>
</evidence>
<feature type="transmembrane region" description="Helical" evidence="8">
    <location>
        <begin position="64"/>
        <end position="86"/>
    </location>
</feature>
<accession>S7TGE3</accession>
<dbReference type="Proteomes" id="UP000014977">
    <property type="component" value="Unassembled WGS sequence"/>
</dbReference>
<evidence type="ECO:0000256" key="5">
    <source>
        <dbReference type="ARBA" id="ARBA00022692"/>
    </source>
</evidence>
<evidence type="ECO:0000313" key="9">
    <source>
        <dbReference type="EMBL" id="EPR35826.1"/>
    </source>
</evidence>
<dbReference type="GO" id="GO:0005886">
    <property type="term" value="C:plasma membrane"/>
    <property type="evidence" value="ECO:0007669"/>
    <property type="project" value="UniProtKB-SubCell"/>
</dbReference>
<keyword evidence="6 8" id="KW-1133">Transmembrane helix</keyword>
<evidence type="ECO:0000256" key="6">
    <source>
        <dbReference type="ARBA" id="ARBA00022989"/>
    </source>
</evidence>
<dbReference type="PANTHER" id="PTHR34702:SF1">
    <property type="entry name" value="NA(+)_H(+) ANTIPORTER SUBUNIT F"/>
    <property type="match status" value="1"/>
</dbReference>
<sequence length="91" mass="10005">MTPVFDIILYISLLIHVILMGIALRHLWGGENVVDRLIGFDLLGTLTLAVLVLVSLIYRQSVYIDVALALAVLSFVGSVALAKYLADDKMF</sequence>
<organism evidence="9 10">
    <name type="scientific">Desulfococcus multivorans DSM 2059</name>
    <dbReference type="NCBI Taxonomy" id="1121405"/>
    <lineage>
        <taxon>Bacteria</taxon>
        <taxon>Pseudomonadati</taxon>
        <taxon>Thermodesulfobacteriota</taxon>
        <taxon>Desulfobacteria</taxon>
        <taxon>Desulfobacterales</taxon>
        <taxon>Desulfococcaceae</taxon>
        <taxon>Desulfococcus</taxon>
    </lineage>
</organism>
<evidence type="ECO:0000256" key="8">
    <source>
        <dbReference type="SAM" id="Phobius"/>
    </source>
</evidence>
<keyword evidence="3" id="KW-0813">Transport</keyword>
<reference evidence="9 10" key="1">
    <citation type="journal article" date="2013" name="Genome Announc.">
        <title>Draft genome sequences for three mercury-methylating, sulfate-reducing bacteria.</title>
        <authorList>
            <person name="Brown S.D."/>
            <person name="Hurt R.A.Jr."/>
            <person name="Gilmour C.C."/>
            <person name="Elias D.A."/>
        </authorList>
    </citation>
    <scope>NUCLEOTIDE SEQUENCE [LARGE SCALE GENOMIC DNA]</scope>
    <source>
        <strain evidence="9 10">DSM 2059</strain>
    </source>
</reference>
<dbReference type="Pfam" id="PF04066">
    <property type="entry name" value="MrpF_PhaF"/>
    <property type="match status" value="1"/>
</dbReference>
<feature type="transmembrane region" description="Helical" evidence="8">
    <location>
        <begin position="40"/>
        <end position="58"/>
    </location>
</feature>
<dbReference type="RefSeq" id="WP_020877642.1">
    <property type="nucleotide sequence ID" value="NZ_ATHJ01000105.1"/>
</dbReference>
<evidence type="ECO:0000256" key="1">
    <source>
        <dbReference type="ARBA" id="ARBA00004651"/>
    </source>
</evidence>
<comment type="caution">
    <text evidence="9">The sequence shown here is derived from an EMBL/GenBank/DDBJ whole genome shotgun (WGS) entry which is preliminary data.</text>
</comment>
<dbReference type="STRING" id="897.B2D07_15305"/>
<evidence type="ECO:0000313" key="10">
    <source>
        <dbReference type="Proteomes" id="UP000014977"/>
    </source>
</evidence>
<keyword evidence="5 8" id="KW-0812">Transmembrane</keyword>
<comment type="similarity">
    <text evidence="2">Belongs to the CPA3 antiporters (TC 2.A.63) subunit F family.</text>
</comment>
<dbReference type="InterPro" id="IPR007208">
    <property type="entry name" value="MrpF/PhaF-like"/>
</dbReference>
<evidence type="ECO:0000256" key="7">
    <source>
        <dbReference type="ARBA" id="ARBA00023136"/>
    </source>
</evidence>
<keyword evidence="7 8" id="KW-0472">Membrane</keyword>
<gene>
    <name evidence="9" type="ORF">dsmv_0531</name>
</gene>
<keyword evidence="10" id="KW-1185">Reference proteome</keyword>
<dbReference type="PANTHER" id="PTHR34702">
    <property type="entry name" value="NA(+)/H(+) ANTIPORTER SUBUNIT F1"/>
    <property type="match status" value="1"/>
</dbReference>
<dbReference type="AlphaFoldDB" id="S7TGE3"/>
<dbReference type="GO" id="GO:0015385">
    <property type="term" value="F:sodium:proton antiporter activity"/>
    <property type="evidence" value="ECO:0007669"/>
    <property type="project" value="TreeGrafter"/>
</dbReference>
<comment type="subcellular location">
    <subcellularLocation>
        <location evidence="1">Cell membrane</location>
        <topology evidence="1">Multi-pass membrane protein</topology>
    </subcellularLocation>
</comment>
<dbReference type="EMBL" id="ATHJ01000105">
    <property type="protein sequence ID" value="EPR35826.1"/>
    <property type="molecule type" value="Genomic_DNA"/>
</dbReference>